<dbReference type="Pfam" id="PF14907">
    <property type="entry name" value="NTP_transf_5"/>
    <property type="match status" value="1"/>
</dbReference>
<keyword evidence="2" id="KW-1185">Reference proteome</keyword>
<dbReference type="EMBL" id="MCHY01000009">
    <property type="protein sequence ID" value="RKD23157.1"/>
    <property type="molecule type" value="Genomic_DNA"/>
</dbReference>
<evidence type="ECO:0000313" key="2">
    <source>
        <dbReference type="Proteomes" id="UP000284219"/>
    </source>
</evidence>
<name>A0A419SH99_9BACL</name>
<proteinExistence type="predicted"/>
<gene>
    <name evidence="1" type="ORF">BEP19_13140</name>
</gene>
<dbReference type="RefSeq" id="WP_170145384.1">
    <property type="nucleotide sequence ID" value="NZ_MCHY01000009.1"/>
</dbReference>
<protein>
    <recommendedName>
        <fullName evidence="3">Renal dipeptidase</fullName>
    </recommendedName>
</protein>
<dbReference type="Proteomes" id="UP000284219">
    <property type="component" value="Unassembled WGS sequence"/>
</dbReference>
<evidence type="ECO:0008006" key="3">
    <source>
        <dbReference type="Google" id="ProtNLM"/>
    </source>
</evidence>
<dbReference type="AlphaFoldDB" id="A0A419SH99"/>
<accession>A0A419SH99</accession>
<reference evidence="1 2" key="1">
    <citation type="submission" date="2016-08" db="EMBL/GenBank/DDBJ databases">
        <title>Novel Firmicute Genomes.</title>
        <authorList>
            <person name="Poppleton D.I."/>
            <person name="Gribaldo S."/>
        </authorList>
    </citation>
    <scope>NUCLEOTIDE SEQUENCE [LARGE SCALE GENOMIC DNA]</scope>
    <source>
        <strain evidence="1 2">RAOx-1</strain>
    </source>
</reference>
<evidence type="ECO:0000313" key="1">
    <source>
        <dbReference type="EMBL" id="RKD23157.1"/>
    </source>
</evidence>
<comment type="caution">
    <text evidence="1">The sequence shown here is derived from an EMBL/GenBank/DDBJ whole genome shotgun (WGS) entry which is preliminary data.</text>
</comment>
<organism evidence="1 2">
    <name type="scientific">Ammoniphilus oxalaticus</name>
    <dbReference type="NCBI Taxonomy" id="66863"/>
    <lineage>
        <taxon>Bacteria</taxon>
        <taxon>Bacillati</taxon>
        <taxon>Bacillota</taxon>
        <taxon>Bacilli</taxon>
        <taxon>Bacillales</taxon>
        <taxon>Paenibacillaceae</taxon>
        <taxon>Aneurinibacillus group</taxon>
        <taxon>Ammoniphilus</taxon>
    </lineage>
</organism>
<sequence length="369" mass="43690">MLRPFITTLHDPELPLPSETTWYEKALTDIEHFSISPQILFYLEQRNAVHQTPVFFQKALKQQANQAFLQNLYIKRKMEQILAAFEEAHIYVIPLKGTHFIETYFGKLSARWTSDIDLLIPQAELSQAAAVVRDLGFTIDEEPIPAHFHLSFSQALPHSNIPLTVELHWGLLQERTSQLSMDEFWAESKPIQTSEYIRELSDYHTFYMICLHGWRHHLNCLKYFIDILRVISVIGPQFDWKRLEREMIRQGTEQRIRKTLSIVYQQFPHLKPVNIFPLTSNTTRWWEYEAIRNHDYKTYKQYANMFCFEFLDFDSPRDRLRKLATWFIPGQAMAAYECKAVGDEDSHGSSLFKLYKQRWGQFAAMISRK</sequence>
<dbReference type="InterPro" id="IPR039498">
    <property type="entry name" value="NTP_transf_5"/>
</dbReference>